<evidence type="ECO:0000313" key="8">
    <source>
        <dbReference type="EMBL" id="KAJ8045826.1"/>
    </source>
</evidence>
<dbReference type="PROSITE" id="PS00236">
    <property type="entry name" value="NEUROTR_ION_CHANNEL"/>
    <property type="match status" value="1"/>
</dbReference>
<accession>A0A9Q1HI65</accession>
<feature type="transmembrane region" description="Helical" evidence="5">
    <location>
        <begin position="229"/>
        <end position="249"/>
    </location>
</feature>
<reference evidence="8" key="1">
    <citation type="submission" date="2021-10" db="EMBL/GenBank/DDBJ databases">
        <title>Tropical sea cucumber genome reveals ecological adaptation and Cuvierian tubules defense mechanism.</title>
        <authorList>
            <person name="Chen T."/>
        </authorList>
    </citation>
    <scope>NUCLEOTIDE SEQUENCE</scope>
    <source>
        <strain evidence="8">Nanhai2018</strain>
        <tissue evidence="8">Muscle</tissue>
    </source>
</reference>
<dbReference type="InterPro" id="IPR006201">
    <property type="entry name" value="Neur_channel"/>
</dbReference>
<comment type="subcellular location">
    <subcellularLocation>
        <location evidence="1">Membrane</location>
        <topology evidence="1">Multi-pass membrane protein</topology>
    </subcellularLocation>
</comment>
<evidence type="ECO:0000256" key="5">
    <source>
        <dbReference type="RuleBase" id="RU000687"/>
    </source>
</evidence>
<name>A0A9Q1HI65_HOLLE</name>
<keyword evidence="2 5" id="KW-0812">Transmembrane</keyword>
<feature type="domain" description="Neurotransmitter-gated ion-channel transmembrane" evidence="7">
    <location>
        <begin position="173"/>
        <end position="258"/>
    </location>
</feature>
<dbReference type="InterPro" id="IPR006029">
    <property type="entry name" value="Neurotrans-gated_channel_TM"/>
</dbReference>
<dbReference type="CDD" id="cd19051">
    <property type="entry name" value="LGIC_TM_cation"/>
    <property type="match status" value="1"/>
</dbReference>
<feature type="signal peptide" evidence="5">
    <location>
        <begin position="1"/>
        <end position="17"/>
    </location>
</feature>
<keyword evidence="5" id="KW-0407">Ion channel</keyword>
<comment type="similarity">
    <text evidence="5">Belongs to the ligand-gated ion channel (TC 1.A.9) family.</text>
</comment>
<keyword evidence="5" id="KW-0813">Transport</keyword>
<dbReference type="InterPro" id="IPR038050">
    <property type="entry name" value="Neuro_actylchol_rec"/>
</dbReference>
<proteinExistence type="inferred from homology"/>
<dbReference type="PANTHER" id="PTHR18945">
    <property type="entry name" value="NEUROTRANSMITTER GATED ION CHANNEL"/>
    <property type="match status" value="1"/>
</dbReference>
<dbReference type="SUPFAM" id="SSF63712">
    <property type="entry name" value="Nicotinic receptor ligand binding domain-like"/>
    <property type="match status" value="1"/>
</dbReference>
<dbReference type="InterPro" id="IPR006202">
    <property type="entry name" value="Neur_chan_lig-bd"/>
</dbReference>
<feature type="domain" description="Neurotransmitter-gated ion-channel ligand-binding" evidence="6">
    <location>
        <begin position="5"/>
        <end position="162"/>
    </location>
</feature>
<dbReference type="Gene3D" id="2.70.170.10">
    <property type="entry name" value="Neurotransmitter-gated ion-channel ligand-binding domain"/>
    <property type="match status" value="1"/>
</dbReference>
<sequence length="286" mass="32811">MVMILLILQGWVDELLTWDPDDYGGINRISLRANDLWTPDITVYERIGDGSARANIFDPYIIVNSSGYVKYFDLTYLTVYCRVDMILFPFDTQLCGIKFSSYSYDSEQLALVFDKSIYIKEYVFKRNGVWRLVNVDVEEVRYLYVCCPNPFVEVRFTLELQRIGNFYIYSLGLPSALLSLLLLAVFLMHPNSGEKVSLSVNNVLAFVLFQQMVVANLPMSGEDAPIVEAYFSVMITVSCLSVLASAFVLRAYHHTPEEPVPCLLRCLISRRQQTKNRGNIENHRNM</sequence>
<dbReference type="InterPro" id="IPR036719">
    <property type="entry name" value="Neuro-gated_channel_TM_sf"/>
</dbReference>
<keyword evidence="5" id="KW-0406">Ion transport</keyword>
<evidence type="ECO:0000313" key="9">
    <source>
        <dbReference type="Proteomes" id="UP001152320"/>
    </source>
</evidence>
<dbReference type="GO" id="GO:0004888">
    <property type="term" value="F:transmembrane signaling receptor activity"/>
    <property type="evidence" value="ECO:0007669"/>
    <property type="project" value="InterPro"/>
</dbReference>
<dbReference type="InterPro" id="IPR036734">
    <property type="entry name" value="Neur_chan_lig-bd_sf"/>
</dbReference>
<keyword evidence="9" id="KW-1185">Reference proteome</keyword>
<evidence type="ECO:0000259" key="7">
    <source>
        <dbReference type="Pfam" id="PF02932"/>
    </source>
</evidence>
<evidence type="ECO:0000256" key="4">
    <source>
        <dbReference type="ARBA" id="ARBA00023136"/>
    </source>
</evidence>
<keyword evidence="5" id="KW-0732">Signal</keyword>
<dbReference type="EMBL" id="JAIZAY010000003">
    <property type="protein sequence ID" value="KAJ8045826.1"/>
    <property type="molecule type" value="Genomic_DNA"/>
</dbReference>
<dbReference type="Proteomes" id="UP001152320">
    <property type="component" value="Chromosome 3"/>
</dbReference>
<comment type="caution">
    <text evidence="5">Lacks conserved residue(s) required for the propagation of feature annotation.</text>
</comment>
<dbReference type="Pfam" id="PF02932">
    <property type="entry name" value="Neur_chan_memb"/>
    <property type="match status" value="1"/>
</dbReference>
<evidence type="ECO:0000256" key="3">
    <source>
        <dbReference type="ARBA" id="ARBA00022989"/>
    </source>
</evidence>
<dbReference type="OrthoDB" id="5975154at2759"/>
<keyword evidence="3 5" id="KW-1133">Transmembrane helix</keyword>
<protein>
    <submittedName>
        <fullName evidence="8">Neuronal acetylcholine receptor subunit alpha-10</fullName>
    </submittedName>
</protein>
<dbReference type="Gene3D" id="1.20.58.390">
    <property type="entry name" value="Neurotransmitter-gated ion-channel transmembrane domain"/>
    <property type="match status" value="1"/>
</dbReference>
<dbReference type="GO" id="GO:0016020">
    <property type="term" value="C:membrane"/>
    <property type="evidence" value="ECO:0007669"/>
    <property type="project" value="UniProtKB-SubCell"/>
</dbReference>
<comment type="caution">
    <text evidence="8">The sequence shown here is derived from an EMBL/GenBank/DDBJ whole genome shotgun (WGS) entry which is preliminary data.</text>
</comment>
<evidence type="ECO:0000256" key="2">
    <source>
        <dbReference type="ARBA" id="ARBA00022692"/>
    </source>
</evidence>
<dbReference type="SUPFAM" id="SSF90112">
    <property type="entry name" value="Neurotransmitter-gated ion-channel transmembrane pore"/>
    <property type="match status" value="1"/>
</dbReference>
<dbReference type="FunFam" id="2.70.170.10:FF:000028">
    <property type="entry name" value="AcetylCholine Receptor"/>
    <property type="match status" value="1"/>
</dbReference>
<keyword evidence="4 5" id="KW-0472">Membrane</keyword>
<dbReference type="Pfam" id="PF02931">
    <property type="entry name" value="Neur_chan_LBD"/>
    <property type="match status" value="1"/>
</dbReference>
<dbReference type="GO" id="GO:0005230">
    <property type="term" value="F:extracellular ligand-gated monoatomic ion channel activity"/>
    <property type="evidence" value="ECO:0007669"/>
    <property type="project" value="InterPro"/>
</dbReference>
<feature type="chain" id="PRO_5040547638" evidence="5">
    <location>
        <begin position="18"/>
        <end position="286"/>
    </location>
</feature>
<organism evidence="8 9">
    <name type="scientific">Holothuria leucospilota</name>
    <name type="common">Black long sea cucumber</name>
    <name type="synonym">Mertensiothuria leucospilota</name>
    <dbReference type="NCBI Taxonomy" id="206669"/>
    <lineage>
        <taxon>Eukaryota</taxon>
        <taxon>Metazoa</taxon>
        <taxon>Echinodermata</taxon>
        <taxon>Eleutherozoa</taxon>
        <taxon>Echinozoa</taxon>
        <taxon>Holothuroidea</taxon>
        <taxon>Aspidochirotacea</taxon>
        <taxon>Aspidochirotida</taxon>
        <taxon>Holothuriidae</taxon>
        <taxon>Holothuria</taxon>
    </lineage>
</organism>
<gene>
    <name evidence="8" type="ORF">HOLleu_08923</name>
</gene>
<feature type="transmembrane region" description="Helical" evidence="5">
    <location>
        <begin position="166"/>
        <end position="188"/>
    </location>
</feature>
<evidence type="ECO:0000256" key="1">
    <source>
        <dbReference type="ARBA" id="ARBA00004141"/>
    </source>
</evidence>
<dbReference type="AlphaFoldDB" id="A0A9Q1HI65"/>
<evidence type="ECO:0000259" key="6">
    <source>
        <dbReference type="Pfam" id="PF02931"/>
    </source>
</evidence>
<dbReference type="InterPro" id="IPR018000">
    <property type="entry name" value="Neurotransmitter_ion_chnl_CS"/>
</dbReference>
<keyword evidence="8" id="KW-0675">Receptor</keyword>
<dbReference type="PRINTS" id="PR00252">
    <property type="entry name" value="NRIONCHANNEL"/>
</dbReference>